<dbReference type="InterPro" id="IPR036188">
    <property type="entry name" value="FAD/NAD-bd_sf"/>
</dbReference>
<dbReference type="NCBIfam" id="TIGR01988">
    <property type="entry name" value="Ubi-OHases"/>
    <property type="match status" value="1"/>
</dbReference>
<dbReference type="GO" id="GO:0004497">
    <property type="term" value="F:monooxygenase activity"/>
    <property type="evidence" value="ECO:0007669"/>
    <property type="project" value="UniProtKB-KW"/>
</dbReference>
<evidence type="ECO:0000256" key="5">
    <source>
        <dbReference type="ARBA" id="ARBA00022827"/>
    </source>
</evidence>
<protein>
    <submittedName>
        <fullName evidence="9">Ubiquinone biosynthesis protein UbiH</fullName>
    </submittedName>
</protein>
<dbReference type="GO" id="GO:0006744">
    <property type="term" value="P:ubiquinone biosynthetic process"/>
    <property type="evidence" value="ECO:0007669"/>
    <property type="project" value="UniProtKB-UniPathway"/>
</dbReference>
<dbReference type="InterPro" id="IPR002938">
    <property type="entry name" value="FAD-bd"/>
</dbReference>
<dbReference type="InterPro" id="IPR051205">
    <property type="entry name" value="UbiH/COQ6_monooxygenase"/>
</dbReference>
<evidence type="ECO:0000256" key="3">
    <source>
        <dbReference type="ARBA" id="ARBA00005349"/>
    </source>
</evidence>
<dbReference type="PROSITE" id="PS01304">
    <property type="entry name" value="UBIH"/>
    <property type="match status" value="1"/>
</dbReference>
<dbReference type="OrthoDB" id="9796623at2"/>
<evidence type="ECO:0000256" key="2">
    <source>
        <dbReference type="ARBA" id="ARBA00004749"/>
    </source>
</evidence>
<evidence type="ECO:0000259" key="8">
    <source>
        <dbReference type="Pfam" id="PF01494"/>
    </source>
</evidence>
<keyword evidence="10" id="KW-1185">Reference proteome</keyword>
<comment type="cofactor">
    <cofactor evidence="1">
        <name>FAD</name>
        <dbReference type="ChEBI" id="CHEBI:57692"/>
    </cofactor>
</comment>
<reference evidence="9 10" key="1">
    <citation type="submission" date="2018-05" db="EMBL/GenBank/DDBJ databases">
        <title>Genome of Sphingosinicella humi QZX222.</title>
        <authorList>
            <person name="Qiao Z."/>
            <person name="Wang G."/>
        </authorList>
    </citation>
    <scope>NUCLEOTIDE SEQUENCE [LARGE SCALE GENOMIC DNA]</scope>
    <source>
        <strain evidence="9 10">QZX222</strain>
    </source>
</reference>
<evidence type="ECO:0000256" key="7">
    <source>
        <dbReference type="ARBA" id="ARBA00023033"/>
    </source>
</evidence>
<dbReference type="PANTHER" id="PTHR43876:SF7">
    <property type="entry name" value="UBIQUINONE BIOSYNTHESIS MONOOXYGENASE COQ6, MITOCHONDRIAL"/>
    <property type="match status" value="1"/>
</dbReference>
<evidence type="ECO:0000313" key="10">
    <source>
        <dbReference type="Proteomes" id="UP000245916"/>
    </source>
</evidence>
<dbReference type="RefSeq" id="WP_109270620.1">
    <property type="nucleotide sequence ID" value="NZ_QFFF01000001.1"/>
</dbReference>
<feature type="domain" description="FAD-binding" evidence="8">
    <location>
        <begin position="4"/>
        <end position="335"/>
    </location>
</feature>
<gene>
    <name evidence="9" type="ORF">DF286_06080</name>
</gene>
<dbReference type="UniPathway" id="UPA00232"/>
<dbReference type="Proteomes" id="UP000245916">
    <property type="component" value="Unassembled WGS sequence"/>
</dbReference>
<dbReference type="GO" id="GO:0016705">
    <property type="term" value="F:oxidoreductase activity, acting on paired donors, with incorporation or reduction of molecular oxygen"/>
    <property type="evidence" value="ECO:0007669"/>
    <property type="project" value="InterPro"/>
</dbReference>
<keyword evidence="7" id="KW-0503">Monooxygenase</keyword>
<organism evidence="9 10">
    <name type="scientific">Allosphingosinicella humi</name>
    <dbReference type="NCBI Taxonomy" id="2068657"/>
    <lineage>
        <taxon>Bacteria</taxon>
        <taxon>Pseudomonadati</taxon>
        <taxon>Pseudomonadota</taxon>
        <taxon>Alphaproteobacteria</taxon>
        <taxon>Sphingomonadales</taxon>
        <taxon>Sphingomonadaceae</taxon>
        <taxon>Allosphingosinicella</taxon>
    </lineage>
</organism>
<comment type="similarity">
    <text evidence="3">Belongs to the UbiH/COQ6 family.</text>
</comment>
<dbReference type="PRINTS" id="PR00420">
    <property type="entry name" value="RNGMNOXGNASE"/>
</dbReference>
<dbReference type="PANTHER" id="PTHR43876">
    <property type="entry name" value="UBIQUINONE BIOSYNTHESIS MONOOXYGENASE COQ6, MITOCHONDRIAL"/>
    <property type="match status" value="1"/>
</dbReference>
<accession>A0A2U2J2H7</accession>
<comment type="caution">
    <text evidence="9">The sequence shown here is derived from an EMBL/GenBank/DDBJ whole genome shotgun (WGS) entry which is preliminary data.</text>
</comment>
<dbReference type="AlphaFoldDB" id="A0A2U2J2H7"/>
<keyword evidence="6" id="KW-0560">Oxidoreductase</keyword>
<proteinExistence type="inferred from homology"/>
<dbReference type="Pfam" id="PF01494">
    <property type="entry name" value="FAD_binding_3"/>
    <property type="match status" value="1"/>
</dbReference>
<keyword evidence="9" id="KW-0830">Ubiquinone</keyword>
<comment type="pathway">
    <text evidence="2">Cofactor biosynthesis; ubiquinone biosynthesis.</text>
</comment>
<sequence length="402" mass="42501">MDRADVIILGGGLVGLTLAIALDRHGLSSIVVDPADPEKTLTPQYDGRTTAVASASWRMLEAIGVGERLAGKGCPIESIRVSDGLEPGGLVFDPPEGDDPLGRMFENRLLRAALREAALAAESVSLAMPARPVNVVRDSAGVRVTLDDGRLLGAPLLIGAEGRASPTREAAQIPIARWSYDHTAIIATVTHAKGHGNVAYEIFYPAGPFAILPMLPGNRSAIVWSVKAEDGPAILELPDRALAAEIEKRMGGFLGPIEIAGPRGSYRLGFHHAATITGERLALVGDAAHGIHPIAGQGLNLGFRDAAALTQVLVEGARLGLDLGDAQLLGRYERWRSLDTFMVAAATDGLTRLYGIPGKTASAVRRFGMSAVQRIRPLKDRLMAEARGESGEMPLLLRGLPI</sequence>
<dbReference type="InterPro" id="IPR018168">
    <property type="entry name" value="Ubi_Hdrlase_CS"/>
</dbReference>
<keyword evidence="5" id="KW-0274">FAD</keyword>
<dbReference type="Gene3D" id="3.50.50.60">
    <property type="entry name" value="FAD/NAD(P)-binding domain"/>
    <property type="match status" value="2"/>
</dbReference>
<keyword evidence="4" id="KW-0285">Flavoprotein</keyword>
<name>A0A2U2J2H7_9SPHN</name>
<evidence type="ECO:0000256" key="4">
    <source>
        <dbReference type="ARBA" id="ARBA00022630"/>
    </source>
</evidence>
<evidence type="ECO:0000256" key="6">
    <source>
        <dbReference type="ARBA" id="ARBA00023002"/>
    </source>
</evidence>
<evidence type="ECO:0000256" key="1">
    <source>
        <dbReference type="ARBA" id="ARBA00001974"/>
    </source>
</evidence>
<dbReference type="GO" id="GO:0071949">
    <property type="term" value="F:FAD binding"/>
    <property type="evidence" value="ECO:0007669"/>
    <property type="project" value="InterPro"/>
</dbReference>
<dbReference type="EMBL" id="QFFF01000001">
    <property type="protein sequence ID" value="PWG02481.1"/>
    <property type="molecule type" value="Genomic_DNA"/>
</dbReference>
<dbReference type="SUPFAM" id="SSF51905">
    <property type="entry name" value="FAD/NAD(P)-binding domain"/>
    <property type="match status" value="1"/>
</dbReference>
<dbReference type="InterPro" id="IPR010971">
    <property type="entry name" value="UbiH/COQ6"/>
</dbReference>
<evidence type="ECO:0000313" key="9">
    <source>
        <dbReference type="EMBL" id="PWG02481.1"/>
    </source>
</evidence>